<keyword evidence="9 13" id="KW-1133">Transmembrane helix</keyword>
<dbReference type="AlphaFoldDB" id="A0A7W9EZM3"/>
<comment type="cofactor">
    <cofactor evidence="1">
        <name>heme b</name>
        <dbReference type="ChEBI" id="CHEBI:60344"/>
    </cofactor>
</comment>
<dbReference type="Proteomes" id="UP000535415">
    <property type="component" value="Unassembled WGS sequence"/>
</dbReference>
<feature type="domain" description="Lipid/polyisoprenoid-binding YceI-like" evidence="14">
    <location>
        <begin position="238"/>
        <end position="392"/>
    </location>
</feature>
<evidence type="ECO:0000256" key="6">
    <source>
        <dbReference type="ARBA" id="ARBA00022692"/>
    </source>
</evidence>
<evidence type="ECO:0000313" key="16">
    <source>
        <dbReference type="Proteomes" id="UP000535415"/>
    </source>
</evidence>
<gene>
    <name evidence="15" type="ORF">FHS72_001705</name>
</gene>
<dbReference type="Pfam" id="PF04264">
    <property type="entry name" value="YceI"/>
    <property type="match status" value="1"/>
</dbReference>
<evidence type="ECO:0000259" key="14">
    <source>
        <dbReference type="SMART" id="SM00867"/>
    </source>
</evidence>
<organism evidence="15 16">
    <name type="scientific">Yoonia ponticola</name>
    <dbReference type="NCBI Taxonomy" id="1524255"/>
    <lineage>
        <taxon>Bacteria</taxon>
        <taxon>Pseudomonadati</taxon>
        <taxon>Pseudomonadota</taxon>
        <taxon>Alphaproteobacteria</taxon>
        <taxon>Rhodobacterales</taxon>
        <taxon>Paracoccaceae</taxon>
        <taxon>Yoonia</taxon>
    </lineage>
</organism>
<name>A0A7W9EZM3_9RHOB</name>
<dbReference type="InterPro" id="IPR036761">
    <property type="entry name" value="TTHA0802/YceI-like_sf"/>
</dbReference>
<dbReference type="RefSeq" id="WP_183528009.1">
    <property type="nucleotide sequence ID" value="NZ_JACIJM010000004.1"/>
</dbReference>
<dbReference type="InterPro" id="IPR052168">
    <property type="entry name" value="Cytochrome_b561_oxidase"/>
</dbReference>
<dbReference type="InterPro" id="IPR011577">
    <property type="entry name" value="Cyt_b561_bac/Ni-Hgenase"/>
</dbReference>
<evidence type="ECO:0000256" key="9">
    <source>
        <dbReference type="ARBA" id="ARBA00022989"/>
    </source>
</evidence>
<feature type="transmembrane region" description="Helical" evidence="13">
    <location>
        <begin position="93"/>
        <end position="111"/>
    </location>
</feature>
<evidence type="ECO:0000256" key="10">
    <source>
        <dbReference type="ARBA" id="ARBA00023004"/>
    </source>
</evidence>
<evidence type="ECO:0000256" key="8">
    <source>
        <dbReference type="ARBA" id="ARBA00022982"/>
    </source>
</evidence>
<evidence type="ECO:0000256" key="13">
    <source>
        <dbReference type="SAM" id="Phobius"/>
    </source>
</evidence>
<dbReference type="SUPFAM" id="SSF101874">
    <property type="entry name" value="YceI-like"/>
    <property type="match status" value="1"/>
</dbReference>
<feature type="transmembrane region" description="Helical" evidence="13">
    <location>
        <begin position="52"/>
        <end position="72"/>
    </location>
</feature>
<dbReference type="GO" id="GO:0046872">
    <property type="term" value="F:metal ion binding"/>
    <property type="evidence" value="ECO:0007669"/>
    <property type="project" value="UniProtKB-KW"/>
</dbReference>
<feature type="transmembrane region" description="Helical" evidence="13">
    <location>
        <begin position="12"/>
        <end position="32"/>
    </location>
</feature>
<dbReference type="Gene3D" id="1.20.950.20">
    <property type="entry name" value="Transmembrane di-heme cytochromes, Chain C"/>
    <property type="match status" value="1"/>
</dbReference>
<feature type="transmembrane region" description="Helical" evidence="13">
    <location>
        <begin position="131"/>
        <end position="150"/>
    </location>
</feature>
<keyword evidence="10" id="KW-0408">Iron</keyword>
<dbReference type="GO" id="GO:0022904">
    <property type="term" value="P:respiratory electron transport chain"/>
    <property type="evidence" value="ECO:0007669"/>
    <property type="project" value="InterPro"/>
</dbReference>
<evidence type="ECO:0000256" key="3">
    <source>
        <dbReference type="ARBA" id="ARBA00022448"/>
    </source>
</evidence>
<evidence type="ECO:0000256" key="4">
    <source>
        <dbReference type="ARBA" id="ARBA00022475"/>
    </source>
</evidence>
<comment type="similarity">
    <text evidence="12">Belongs to the cytochrome b561 family.</text>
</comment>
<dbReference type="InterPro" id="IPR016174">
    <property type="entry name" value="Di-haem_cyt_TM"/>
</dbReference>
<dbReference type="InterPro" id="IPR007372">
    <property type="entry name" value="Lipid/polyisoprenoid-bd_YceI"/>
</dbReference>
<feature type="transmembrane region" description="Helical" evidence="13">
    <location>
        <begin position="201"/>
        <end position="220"/>
    </location>
</feature>
<dbReference type="GO" id="GO:0020037">
    <property type="term" value="F:heme binding"/>
    <property type="evidence" value="ECO:0007669"/>
    <property type="project" value="TreeGrafter"/>
</dbReference>
<accession>A0A7W9EZM3</accession>
<sequence>MSKSTSYHIVTKSFHWLTALLILAIIPLGMIANDLPFETDAELARKAWVFSIHKTLGVTVFFVALLRILWAVTQAKPGPLHPNRKAETFLAEVIHWVLYISLVAVPLTGWIEHAATSGFAPIWWPFGQSLFFVPQSNAVAGVFAGLHWMFGKLMIASILLHIAGALKHQFVDRDATLRRMWFGRANAPVVAPHVTHFGPRVAALAAFALAGFAAFAFGFLDRHETTVAATALDAVASEWVVQDGEIAITVAQFGSDVSGSFADWTSEISFDPAPADIMGDVTTVISIGSLTLGSVTSEAMGADYFDAETFPTATFTAQIKPDGDSYIADGSVTIKGVTVPVQMPFDLILDGDTAQMTGTVTLERLAFNVGESQTSAANLGFDVIVNISLTAQRGA</sequence>
<evidence type="ECO:0000313" key="15">
    <source>
        <dbReference type="EMBL" id="MBB5722081.1"/>
    </source>
</evidence>
<evidence type="ECO:0000256" key="11">
    <source>
        <dbReference type="ARBA" id="ARBA00023136"/>
    </source>
</evidence>
<keyword evidence="3" id="KW-0813">Transport</keyword>
<dbReference type="GO" id="GO:0005886">
    <property type="term" value="C:plasma membrane"/>
    <property type="evidence" value="ECO:0007669"/>
    <property type="project" value="UniProtKB-SubCell"/>
</dbReference>
<keyword evidence="6 13" id="KW-0812">Transmembrane</keyword>
<dbReference type="EMBL" id="JACIJM010000004">
    <property type="protein sequence ID" value="MBB5722081.1"/>
    <property type="molecule type" value="Genomic_DNA"/>
</dbReference>
<dbReference type="PANTHER" id="PTHR30529:SF7">
    <property type="entry name" value="CYTOCHROME B561 BACTERIAL_NI-HYDROGENASE DOMAIN-CONTAINING PROTEIN"/>
    <property type="match status" value="1"/>
</dbReference>
<dbReference type="SUPFAM" id="SSF81342">
    <property type="entry name" value="Transmembrane di-heme cytochromes"/>
    <property type="match status" value="1"/>
</dbReference>
<keyword evidence="4" id="KW-1003">Cell membrane</keyword>
<dbReference type="PANTHER" id="PTHR30529">
    <property type="entry name" value="CYTOCHROME B561"/>
    <property type="match status" value="1"/>
</dbReference>
<keyword evidence="11 13" id="KW-0472">Membrane</keyword>
<dbReference type="SMART" id="SM00867">
    <property type="entry name" value="YceI"/>
    <property type="match status" value="1"/>
</dbReference>
<keyword evidence="16" id="KW-1185">Reference proteome</keyword>
<reference evidence="15 16" key="1">
    <citation type="submission" date="2020-08" db="EMBL/GenBank/DDBJ databases">
        <title>Genomic Encyclopedia of Type Strains, Phase IV (KMG-IV): sequencing the most valuable type-strain genomes for metagenomic binning, comparative biology and taxonomic classification.</title>
        <authorList>
            <person name="Goeker M."/>
        </authorList>
    </citation>
    <scope>NUCLEOTIDE SEQUENCE [LARGE SCALE GENOMIC DNA]</scope>
    <source>
        <strain evidence="15 16">DSM 101064</strain>
    </source>
</reference>
<protein>
    <submittedName>
        <fullName evidence="15">Cytochrome b561/polyisoprenoid-binding protein YceI</fullName>
    </submittedName>
</protein>
<comment type="subcellular location">
    <subcellularLocation>
        <location evidence="2">Cell membrane</location>
        <topology evidence="2">Multi-pass membrane protein</topology>
    </subcellularLocation>
</comment>
<proteinExistence type="inferred from homology"/>
<keyword evidence="5" id="KW-0349">Heme</keyword>
<comment type="caution">
    <text evidence="15">The sequence shown here is derived from an EMBL/GenBank/DDBJ whole genome shotgun (WGS) entry which is preliminary data.</text>
</comment>
<dbReference type="Pfam" id="PF01292">
    <property type="entry name" value="Ni_hydr_CYTB"/>
    <property type="match status" value="1"/>
</dbReference>
<keyword evidence="8" id="KW-0249">Electron transport</keyword>
<evidence type="ECO:0000256" key="12">
    <source>
        <dbReference type="ARBA" id="ARBA00037975"/>
    </source>
</evidence>
<dbReference type="Gene3D" id="2.40.128.110">
    <property type="entry name" value="Lipid/polyisoprenoid-binding, YceI-like"/>
    <property type="match status" value="1"/>
</dbReference>
<evidence type="ECO:0000256" key="5">
    <source>
        <dbReference type="ARBA" id="ARBA00022617"/>
    </source>
</evidence>
<evidence type="ECO:0000256" key="7">
    <source>
        <dbReference type="ARBA" id="ARBA00022723"/>
    </source>
</evidence>
<keyword evidence="7" id="KW-0479">Metal-binding</keyword>
<dbReference type="GO" id="GO:0009055">
    <property type="term" value="F:electron transfer activity"/>
    <property type="evidence" value="ECO:0007669"/>
    <property type="project" value="InterPro"/>
</dbReference>
<evidence type="ECO:0000256" key="1">
    <source>
        <dbReference type="ARBA" id="ARBA00001970"/>
    </source>
</evidence>
<evidence type="ECO:0000256" key="2">
    <source>
        <dbReference type="ARBA" id="ARBA00004651"/>
    </source>
</evidence>